<sequence length="109" mass="12539">MTTVPKQEFSYLQRTPKLEGLVCLGCGSDLHEWVDGVIGILEKEEIATKNDFKQPYSLETSGGRIDLVFEFAIDNQINIERLAIWRIRFGDCSWISDYVVNYACHHEIN</sequence>
<gene>
    <name evidence="1" type="ORF">Klosneuvirus_1_134</name>
</gene>
<organism evidence="1">
    <name type="scientific">Klosneuvirus KNV1</name>
    <dbReference type="NCBI Taxonomy" id="1977640"/>
    <lineage>
        <taxon>Viruses</taxon>
        <taxon>Varidnaviria</taxon>
        <taxon>Bamfordvirae</taxon>
        <taxon>Nucleocytoviricota</taxon>
        <taxon>Megaviricetes</taxon>
        <taxon>Imitervirales</taxon>
        <taxon>Mimiviridae</taxon>
        <taxon>Klosneuvirinae</taxon>
        <taxon>Klosneuvirus</taxon>
    </lineage>
</organism>
<evidence type="ECO:0000313" key="1">
    <source>
        <dbReference type="EMBL" id="ARF11277.1"/>
    </source>
</evidence>
<accession>A0A1V0SHT6</accession>
<dbReference type="EMBL" id="KY684108">
    <property type="protein sequence ID" value="ARF11277.1"/>
    <property type="molecule type" value="Genomic_DNA"/>
</dbReference>
<proteinExistence type="predicted"/>
<name>A0A1V0SHT6_9VIRU</name>
<reference evidence="1" key="1">
    <citation type="journal article" date="2017" name="Science">
        <title>Giant viruses with an expanded complement of translation system components.</title>
        <authorList>
            <person name="Schulz F."/>
            <person name="Yutin N."/>
            <person name="Ivanova N.N."/>
            <person name="Ortega D.R."/>
            <person name="Lee T.K."/>
            <person name="Vierheilig J."/>
            <person name="Daims H."/>
            <person name="Horn M."/>
            <person name="Wagner M."/>
            <person name="Jensen G.J."/>
            <person name="Kyrpides N.C."/>
            <person name="Koonin E.V."/>
            <person name="Woyke T."/>
        </authorList>
    </citation>
    <scope>NUCLEOTIDE SEQUENCE</scope>
    <source>
        <strain evidence="1">KNV1</strain>
    </source>
</reference>
<protein>
    <submittedName>
        <fullName evidence="1">Uncharacterized protein</fullName>
    </submittedName>
</protein>